<dbReference type="PANTHER" id="PTHR45728">
    <property type="entry name" value="ACETYL-COA CARBOXYLASE, ISOFORM A"/>
    <property type="match status" value="1"/>
</dbReference>
<accession>A0A6P5A5J5</accession>
<dbReference type="InterPro" id="IPR049076">
    <property type="entry name" value="ACCA"/>
</dbReference>
<dbReference type="PANTHER" id="PTHR45728:SF3">
    <property type="entry name" value="ACETYL-COA CARBOXYLASE"/>
    <property type="match status" value="1"/>
</dbReference>
<protein>
    <submittedName>
        <fullName evidence="2">Acetyl-CoA carboxylase 1-like isoform X3</fullName>
    </submittedName>
</protein>
<name>A0A6P5A5J5_BRABE</name>
<reference evidence="2" key="1">
    <citation type="submission" date="2025-08" db="UniProtKB">
        <authorList>
            <consortium name="RefSeq"/>
        </authorList>
    </citation>
    <scope>IDENTIFICATION</scope>
    <source>
        <tissue evidence="2">Gonad</tissue>
    </source>
</reference>
<dbReference type="OrthoDB" id="14612at2759"/>
<sequence length="162" mass="18909">MLLSCYCHVTVGLASGTSPSELPKTAGQEKGVILETLEWRMSRKFFYWRLRRLLLEGRIHKQISQANEDLSVAQMQAMLRRWFIEAEGTVKAYEWDNNQSVVQWLEAQLSEEEPHSVIKDNINCLKRDHVLQQIRSLVQDNPRFDCVGDDDLDEWLGRRVGY</sequence>
<evidence type="ECO:0000313" key="1">
    <source>
        <dbReference type="Proteomes" id="UP000515135"/>
    </source>
</evidence>
<dbReference type="GO" id="GO:0006633">
    <property type="term" value="P:fatty acid biosynthetic process"/>
    <property type="evidence" value="ECO:0007669"/>
    <property type="project" value="TreeGrafter"/>
</dbReference>
<dbReference type="GO" id="GO:0003989">
    <property type="term" value="F:acetyl-CoA carboxylase activity"/>
    <property type="evidence" value="ECO:0007669"/>
    <property type="project" value="InterPro"/>
</dbReference>
<keyword evidence="1" id="KW-1185">Reference proteome</keyword>
<gene>
    <name evidence="2" type="primary">LOC109485542</name>
</gene>
<dbReference type="GeneID" id="109485542"/>
<dbReference type="RefSeq" id="XP_019644793.1">
    <property type="nucleotide sequence ID" value="XM_019789234.1"/>
</dbReference>
<proteinExistence type="predicted"/>
<dbReference type="Gene3D" id="3.90.226.10">
    <property type="entry name" value="2-enoyl-CoA Hydratase, Chain A, domain 1"/>
    <property type="match status" value="1"/>
</dbReference>
<dbReference type="InterPro" id="IPR029045">
    <property type="entry name" value="ClpP/crotonase-like_dom_sf"/>
</dbReference>
<dbReference type="GO" id="GO:0005739">
    <property type="term" value="C:mitochondrion"/>
    <property type="evidence" value="ECO:0007669"/>
    <property type="project" value="TreeGrafter"/>
</dbReference>
<dbReference type="SUPFAM" id="SSF52096">
    <property type="entry name" value="ClpP/crotonase"/>
    <property type="match status" value="1"/>
</dbReference>
<dbReference type="Proteomes" id="UP000515135">
    <property type="component" value="Unplaced"/>
</dbReference>
<evidence type="ECO:0000313" key="2">
    <source>
        <dbReference type="RefSeq" id="XP_019644793.1"/>
    </source>
</evidence>
<dbReference type="AlphaFoldDB" id="A0A6P5A5J5"/>
<organism evidence="1 2">
    <name type="scientific">Branchiostoma belcheri</name>
    <name type="common">Amphioxus</name>
    <dbReference type="NCBI Taxonomy" id="7741"/>
    <lineage>
        <taxon>Eukaryota</taxon>
        <taxon>Metazoa</taxon>
        <taxon>Chordata</taxon>
        <taxon>Cephalochordata</taxon>
        <taxon>Leptocardii</taxon>
        <taxon>Amphioxiformes</taxon>
        <taxon>Branchiostomatidae</taxon>
        <taxon>Branchiostoma</taxon>
    </lineage>
</organism>